<name>A0A5A7NYE2_STRAF</name>
<accession>A0A5A7NYE2</accession>
<proteinExistence type="predicted"/>
<reference evidence="2" key="1">
    <citation type="journal article" date="2019" name="Curr. Biol.">
        <title>Genome Sequence of Striga asiatica Provides Insight into the Evolution of Plant Parasitism.</title>
        <authorList>
            <person name="Yoshida S."/>
            <person name="Kim S."/>
            <person name="Wafula E.K."/>
            <person name="Tanskanen J."/>
            <person name="Kim Y.M."/>
            <person name="Honaas L."/>
            <person name="Yang Z."/>
            <person name="Spallek T."/>
            <person name="Conn C.E."/>
            <person name="Ichihashi Y."/>
            <person name="Cheong K."/>
            <person name="Cui S."/>
            <person name="Der J.P."/>
            <person name="Gundlach H."/>
            <person name="Jiao Y."/>
            <person name="Hori C."/>
            <person name="Ishida J.K."/>
            <person name="Kasahara H."/>
            <person name="Kiba T."/>
            <person name="Kim M.S."/>
            <person name="Koo N."/>
            <person name="Laohavisit A."/>
            <person name="Lee Y.H."/>
            <person name="Lumba S."/>
            <person name="McCourt P."/>
            <person name="Mortimer J.C."/>
            <person name="Mutuku J.M."/>
            <person name="Nomura T."/>
            <person name="Sasaki-Sekimoto Y."/>
            <person name="Seto Y."/>
            <person name="Wang Y."/>
            <person name="Wakatake T."/>
            <person name="Sakakibara H."/>
            <person name="Demura T."/>
            <person name="Yamaguchi S."/>
            <person name="Yoneyama K."/>
            <person name="Manabe R.I."/>
            <person name="Nelson D.C."/>
            <person name="Schulman A.H."/>
            <person name="Timko M.P."/>
            <person name="dePamphilis C.W."/>
            <person name="Choi D."/>
            <person name="Shirasu K."/>
        </authorList>
    </citation>
    <scope>NUCLEOTIDE SEQUENCE [LARGE SCALE GENOMIC DNA]</scope>
    <source>
        <strain evidence="2">cv. UVA1</strain>
    </source>
</reference>
<dbReference type="Proteomes" id="UP000325081">
    <property type="component" value="Unassembled WGS sequence"/>
</dbReference>
<keyword evidence="2" id="KW-1185">Reference proteome</keyword>
<dbReference type="OrthoDB" id="914203at2759"/>
<protein>
    <submittedName>
        <fullName evidence="1">LINE-type retrotransposon LIb DNA</fullName>
    </submittedName>
</protein>
<sequence>MEDNGRSWNGDLLNVQFKHDEIEVILRVKNLDPGQKDRWELDITEGSLSVAAEKKGEDIEAAEHLFFKCMRAILTWKLALVQWDDTENELISFKHWWWSMCSVDRKIISEDRIQLTTYILWWHWQSRNLWKFKGSLMTEVTVVNTAVKEWAEFRDRLGLGCKIVGKKASEGMALMALSRPLNALALRSPWQVFVVVGLLPGVLRVLKEGGGGPLLALNREHEGCILNEKSGELGLLGVGRELRVAGSGRKWREVVRKLDDQF</sequence>
<dbReference type="EMBL" id="BKCP01000002">
    <property type="protein sequence ID" value="GER25321.1"/>
    <property type="molecule type" value="Genomic_DNA"/>
</dbReference>
<comment type="caution">
    <text evidence="1">The sequence shown here is derived from an EMBL/GenBank/DDBJ whole genome shotgun (WGS) entry which is preliminary data.</text>
</comment>
<evidence type="ECO:0000313" key="2">
    <source>
        <dbReference type="Proteomes" id="UP000325081"/>
    </source>
</evidence>
<gene>
    <name evidence="1" type="ORF">STAS_00890</name>
</gene>
<dbReference type="AlphaFoldDB" id="A0A5A7NYE2"/>
<organism evidence="1 2">
    <name type="scientific">Striga asiatica</name>
    <name type="common">Asiatic witchweed</name>
    <name type="synonym">Buchnera asiatica</name>
    <dbReference type="NCBI Taxonomy" id="4170"/>
    <lineage>
        <taxon>Eukaryota</taxon>
        <taxon>Viridiplantae</taxon>
        <taxon>Streptophyta</taxon>
        <taxon>Embryophyta</taxon>
        <taxon>Tracheophyta</taxon>
        <taxon>Spermatophyta</taxon>
        <taxon>Magnoliopsida</taxon>
        <taxon>eudicotyledons</taxon>
        <taxon>Gunneridae</taxon>
        <taxon>Pentapetalae</taxon>
        <taxon>asterids</taxon>
        <taxon>lamiids</taxon>
        <taxon>Lamiales</taxon>
        <taxon>Orobanchaceae</taxon>
        <taxon>Buchnereae</taxon>
        <taxon>Striga</taxon>
    </lineage>
</organism>
<evidence type="ECO:0000313" key="1">
    <source>
        <dbReference type="EMBL" id="GER25321.1"/>
    </source>
</evidence>